<evidence type="ECO:0000313" key="2">
    <source>
        <dbReference type="EMBL" id="GFE78532.1"/>
    </source>
</evidence>
<dbReference type="InterPro" id="IPR036188">
    <property type="entry name" value="FAD/NAD-bd_sf"/>
</dbReference>
<dbReference type="InterPro" id="IPR038732">
    <property type="entry name" value="HpyO/CreE_NAD-binding"/>
</dbReference>
<keyword evidence="3" id="KW-1185">Reference proteome</keyword>
<dbReference type="AlphaFoldDB" id="A0A829Y7D4"/>
<evidence type="ECO:0000259" key="1">
    <source>
        <dbReference type="Pfam" id="PF13454"/>
    </source>
</evidence>
<dbReference type="PANTHER" id="PTHR40254">
    <property type="entry name" value="BLR0577 PROTEIN"/>
    <property type="match status" value="1"/>
</dbReference>
<dbReference type="Proteomes" id="UP000445000">
    <property type="component" value="Unassembled WGS sequence"/>
</dbReference>
<dbReference type="Pfam" id="PF13454">
    <property type="entry name" value="NAD_binding_9"/>
    <property type="match status" value="1"/>
</dbReference>
<reference evidence="3" key="1">
    <citation type="submission" date="2020-01" db="EMBL/GenBank/DDBJ databases">
        <title>'Steroidobacter agaridevorans' sp. nov., agar-degrading bacteria isolated from rhizosphere soils.</title>
        <authorList>
            <person name="Ikenaga M."/>
            <person name="Kataoka M."/>
            <person name="Murouchi A."/>
            <person name="Katsuragi S."/>
            <person name="Sakai M."/>
        </authorList>
    </citation>
    <scope>NUCLEOTIDE SEQUENCE [LARGE SCALE GENOMIC DNA]</scope>
    <source>
        <strain evidence="3">YU21-B</strain>
    </source>
</reference>
<name>A0A829Y7D4_9GAMM</name>
<dbReference type="Gene3D" id="3.50.50.60">
    <property type="entry name" value="FAD/NAD(P)-binding domain"/>
    <property type="match status" value="1"/>
</dbReference>
<dbReference type="SUPFAM" id="SSF51905">
    <property type="entry name" value="FAD/NAD(P)-binding domain"/>
    <property type="match status" value="1"/>
</dbReference>
<proteinExistence type="predicted"/>
<keyword evidence="2" id="KW-0378">Hydrolase</keyword>
<comment type="caution">
    <text evidence="2">The sequence shown here is derived from an EMBL/GenBank/DDBJ whole genome shotgun (WGS) entry which is preliminary data.</text>
</comment>
<dbReference type="RefSeq" id="WP_161810421.1">
    <property type="nucleotide sequence ID" value="NZ_BLJN01000001.1"/>
</dbReference>
<protein>
    <submittedName>
        <fullName evidence="2">Hydroxyacylglutathione hydrolase</fullName>
    </submittedName>
</protein>
<accession>A0A829Y7D4</accession>
<gene>
    <name evidence="2" type="ORF">GCM10011487_05320</name>
</gene>
<sequence>MAGLLRTVVIVGGGFSGTVVAANLLRRPPPGPTRLILIERANELARGAAYADRGFPYLLNVPASRMSANSAAPKEFLEFAQRRIPKVTGEDFLPRALYGEYLSEVLLAAQLSAPGNIRLEIVHGSVVNLRRIERHLPLRVELEDGRRFTADDVVLALGNPKPASLAAARDVLTHPAYIADPWTVDLKFNRSQTVLLIGTGLTTADIINVAASDAQRLPTLHALSRHGLVPPRQTPFRPDAFKGDGNALLLAASTSLRRLVSSVRLLAQEAEQMGGDWREAITFVRNMAPTIWQRLPERDRVRFLRHVRAYWDIYRHRLPPELIQKIDTLRHSERLTIHAGHIKQFIPRDDRIEVIWRPRGSQQLRAQQFDRVINCTGPDYAIARSTEPLWSNLVQCGLCVPDTLGLGLRTGPHGAVVDADGWPGPHLFYVGPMLRADHWEATAAHELRGHAEKLAALLATERR</sequence>
<dbReference type="InterPro" id="IPR052189">
    <property type="entry name" value="L-asp_N-monooxygenase_NS-form"/>
</dbReference>
<evidence type="ECO:0000313" key="3">
    <source>
        <dbReference type="Proteomes" id="UP000445000"/>
    </source>
</evidence>
<dbReference type="EMBL" id="BLJN01000001">
    <property type="protein sequence ID" value="GFE78532.1"/>
    <property type="molecule type" value="Genomic_DNA"/>
</dbReference>
<organism evidence="2 3">
    <name type="scientific">Steroidobacter agaridevorans</name>
    <dbReference type="NCBI Taxonomy" id="2695856"/>
    <lineage>
        <taxon>Bacteria</taxon>
        <taxon>Pseudomonadati</taxon>
        <taxon>Pseudomonadota</taxon>
        <taxon>Gammaproteobacteria</taxon>
        <taxon>Steroidobacterales</taxon>
        <taxon>Steroidobacteraceae</taxon>
        <taxon>Steroidobacter</taxon>
    </lineage>
</organism>
<dbReference type="GO" id="GO:0016787">
    <property type="term" value="F:hydrolase activity"/>
    <property type="evidence" value="ECO:0007669"/>
    <property type="project" value="UniProtKB-KW"/>
</dbReference>
<feature type="domain" description="FAD-dependent urate hydroxylase HpyO/Asp monooxygenase CreE-like FAD/NAD(P)-binding" evidence="1">
    <location>
        <begin position="9"/>
        <end position="159"/>
    </location>
</feature>
<dbReference type="PANTHER" id="PTHR40254:SF1">
    <property type="entry name" value="BLR0577 PROTEIN"/>
    <property type="match status" value="1"/>
</dbReference>